<feature type="transmembrane region" description="Helical" evidence="1">
    <location>
        <begin position="79"/>
        <end position="97"/>
    </location>
</feature>
<keyword evidence="3" id="KW-1185">Reference proteome</keyword>
<sequence length="109" mass="11837">MRKYFGLSYLGSASASALVVASCCVLPMTMMLLGLGGSWLAIFGRIAAASYYVLAVSTAFVALSWWVSYQRGAPARMKWWIAGSTAITGVAWVILLSETQINDYLILQM</sequence>
<keyword evidence="1" id="KW-1133">Transmembrane helix</keyword>
<dbReference type="PROSITE" id="PS51257">
    <property type="entry name" value="PROKAR_LIPOPROTEIN"/>
    <property type="match status" value="1"/>
</dbReference>
<evidence type="ECO:0000256" key="1">
    <source>
        <dbReference type="SAM" id="Phobius"/>
    </source>
</evidence>
<feature type="transmembrane region" description="Helical" evidence="1">
    <location>
        <begin position="39"/>
        <end position="67"/>
    </location>
</feature>
<protein>
    <recommendedName>
        <fullName evidence="4">Mercuric ion transport protein</fullName>
    </recommendedName>
</protein>
<reference evidence="2 3" key="1">
    <citation type="submission" date="2023-04" db="EMBL/GenBank/DDBJ databases">
        <title>Complete genome sequence of Alisedimentitalea scapharcae.</title>
        <authorList>
            <person name="Rong J.-C."/>
            <person name="Yi M.-L."/>
            <person name="Zhao Q."/>
        </authorList>
    </citation>
    <scope>NUCLEOTIDE SEQUENCE [LARGE SCALE GENOMIC DNA]</scope>
    <source>
        <strain evidence="2 3">KCTC 42119</strain>
    </source>
</reference>
<gene>
    <name evidence="2" type="ORF">QEZ52_09095</name>
</gene>
<dbReference type="Proteomes" id="UP001623232">
    <property type="component" value="Chromosome"/>
</dbReference>
<evidence type="ECO:0000313" key="3">
    <source>
        <dbReference type="Proteomes" id="UP001623232"/>
    </source>
</evidence>
<keyword evidence="1" id="KW-0812">Transmembrane</keyword>
<feature type="transmembrane region" description="Helical" evidence="1">
    <location>
        <begin position="7"/>
        <end position="33"/>
    </location>
</feature>
<organism evidence="2 3">
    <name type="scientific">Aliisedimentitalea scapharcae</name>
    <dbReference type="NCBI Taxonomy" id="1524259"/>
    <lineage>
        <taxon>Bacteria</taxon>
        <taxon>Pseudomonadati</taxon>
        <taxon>Pseudomonadota</taxon>
        <taxon>Alphaproteobacteria</taxon>
        <taxon>Rhodobacterales</taxon>
        <taxon>Roseobacteraceae</taxon>
        <taxon>Aliisedimentitalea</taxon>
    </lineage>
</organism>
<dbReference type="EMBL" id="CP123584">
    <property type="protein sequence ID" value="WZK90684.1"/>
    <property type="molecule type" value="Genomic_DNA"/>
</dbReference>
<keyword evidence="1" id="KW-0472">Membrane</keyword>
<accession>A0ABZ2XZB2</accession>
<proteinExistence type="predicted"/>
<evidence type="ECO:0008006" key="4">
    <source>
        <dbReference type="Google" id="ProtNLM"/>
    </source>
</evidence>
<evidence type="ECO:0000313" key="2">
    <source>
        <dbReference type="EMBL" id="WZK90684.1"/>
    </source>
</evidence>
<name>A0ABZ2XZB2_9RHOB</name>
<dbReference type="RefSeq" id="WP_406649641.1">
    <property type="nucleotide sequence ID" value="NZ_CP123584.1"/>
</dbReference>